<proteinExistence type="inferred from homology"/>
<protein>
    <submittedName>
        <fullName evidence="6">Right handed beta helix region</fullName>
    </submittedName>
</protein>
<dbReference type="SUPFAM" id="SSF51126">
    <property type="entry name" value="Pectin lyase-like"/>
    <property type="match status" value="3"/>
</dbReference>
<keyword evidence="7" id="KW-1185">Reference proteome</keyword>
<dbReference type="PANTHER" id="PTHR43392:SF2">
    <property type="entry name" value="AAA-TYPE ATPASE FAMILY PROTEIN _ ANKYRIN REPEAT FAMILY PROTEIN"/>
    <property type="match status" value="1"/>
</dbReference>
<evidence type="ECO:0000256" key="1">
    <source>
        <dbReference type="ARBA" id="ARBA00010378"/>
    </source>
</evidence>
<dbReference type="Proteomes" id="UP000199301">
    <property type="component" value="Unassembled WGS sequence"/>
</dbReference>
<dbReference type="InterPro" id="IPR041627">
    <property type="entry name" value="AAA_lid_6"/>
</dbReference>
<feature type="compositionally biased region" description="Basic and acidic residues" evidence="4">
    <location>
        <begin position="502"/>
        <end position="512"/>
    </location>
</feature>
<gene>
    <name evidence="6" type="ORF">SAMN04489718_0612</name>
</gene>
<dbReference type="FunFam" id="3.40.50.300:FF:000216">
    <property type="entry name" value="Type VII secretion ATPase EccA"/>
    <property type="match status" value="1"/>
</dbReference>
<dbReference type="Pfam" id="PF00004">
    <property type="entry name" value="AAA"/>
    <property type="match status" value="1"/>
</dbReference>
<evidence type="ECO:0000256" key="3">
    <source>
        <dbReference type="ARBA" id="ARBA00022840"/>
    </source>
</evidence>
<evidence type="ECO:0000313" key="7">
    <source>
        <dbReference type="Proteomes" id="UP000199301"/>
    </source>
</evidence>
<dbReference type="InterPro" id="IPR000641">
    <property type="entry name" value="CbxX/CfxQ"/>
</dbReference>
<feature type="region of interest" description="Disordered" evidence="4">
    <location>
        <begin position="492"/>
        <end position="527"/>
    </location>
</feature>
<dbReference type="Gene3D" id="2.160.20.10">
    <property type="entry name" value="Single-stranded right-handed beta-helix, Pectin lyase-like"/>
    <property type="match status" value="3"/>
</dbReference>
<dbReference type="InterPro" id="IPR012334">
    <property type="entry name" value="Pectin_lyas_fold"/>
</dbReference>
<dbReference type="AlphaFoldDB" id="A0A1H0YQK3"/>
<dbReference type="InterPro" id="IPR011050">
    <property type="entry name" value="Pectin_lyase_fold/virulence"/>
</dbReference>
<dbReference type="SMART" id="SM00382">
    <property type="entry name" value="AAA"/>
    <property type="match status" value="1"/>
</dbReference>
<dbReference type="RefSeq" id="WP_092520881.1">
    <property type="nucleotide sequence ID" value="NZ_FNKO01000001.1"/>
</dbReference>
<dbReference type="PRINTS" id="PR00819">
    <property type="entry name" value="CBXCFQXSUPER"/>
</dbReference>
<accession>A0A1H0YQK3</accession>
<dbReference type="InterPro" id="IPR039448">
    <property type="entry name" value="Beta_helix"/>
</dbReference>
<keyword evidence="2" id="KW-0547">Nucleotide-binding</keyword>
<dbReference type="InterPro" id="IPR050773">
    <property type="entry name" value="CbxX/CfxQ_RuBisCO_ESX"/>
</dbReference>
<dbReference type="Gene3D" id="3.40.50.300">
    <property type="entry name" value="P-loop containing nucleotide triphosphate hydrolases"/>
    <property type="match status" value="1"/>
</dbReference>
<dbReference type="CDD" id="cd00009">
    <property type="entry name" value="AAA"/>
    <property type="match status" value="1"/>
</dbReference>
<evidence type="ECO:0000313" key="6">
    <source>
        <dbReference type="EMBL" id="SDQ17400.1"/>
    </source>
</evidence>
<dbReference type="GO" id="GO:0005524">
    <property type="term" value="F:ATP binding"/>
    <property type="evidence" value="ECO:0007669"/>
    <property type="project" value="UniProtKB-KW"/>
</dbReference>
<sequence>MIIVSPGTPGCHRSITEAVEAAPAGATVHVAPGHYAENLAPSTPVTITAEDGPDTVEITTTRGPVVAAEATTQLSGVSLRSTDPETPAAVTGAGRLTLTECRIEATAWTAAYAHGHGVLALRDCSIRNPEGAGAVVTSTGDNAIEGCTVTETGTSGIVAAEHGALTLRSCTVERAEGNGLCLNGHGRIDGTDLTITGALKPALAVEDQASATLTRLAARENRGIGCYLATTSTVELTECSVDGAEADGMLLASPGHTVLEQCTVARSTHHGLRITGGATGTVRDCAITGVRGTGVTLANEASTQLERLTLHECAGTGLTASTGATPTIHRLRITDPAGAAVEITTEARAGLDHVEIERAGEVGVLVADDGSALVHGCSVRDTSGSGVAVVRSTNATFEDCDVHRSGGDGVHIGERGGIRLNRCRVRSGRSGGTRIDPSGRAELSESEFAENAADGITVRSAETVVIRDCTTGDNRGAGLRRAVPSGALTVERLTSTGNGTPDTHDTASRDDDAATPEETAQRSEPMRELTSLVGLEGVKHDVTTLVNLNKMAKRRQEAGLSAPPMSRHLVFAGAPGTGKTTVARLYGAILAELDVLASGHLVEVSRADLVADVVGGTAIKTTEEFNKALGGVLFLDEAYTLSNSSGGSGPDFGKEAIDTLVKLMEDHRDEVVVIVAGYSREMREFLASNPGLESRFSRTIEFTNYTAAELVTIVRQECAKHDYQLEDGAADALLEHFEALPKDGTFGNGRTARKTFERMVDHQASRLSVSPDTSTADLTRLTAEDVDGIKADAPG</sequence>
<dbReference type="OrthoDB" id="9806903at2"/>
<comment type="similarity">
    <text evidence="1">Belongs to the CbxX/CfxQ family.</text>
</comment>
<name>A0A1H0YQK3_9ACTN</name>
<dbReference type="Pfam" id="PF17866">
    <property type="entry name" value="AAA_lid_6"/>
    <property type="match status" value="1"/>
</dbReference>
<dbReference type="InterPro" id="IPR006626">
    <property type="entry name" value="PbH1"/>
</dbReference>
<dbReference type="STRING" id="995062.SAMN04489718_0612"/>
<evidence type="ECO:0000256" key="4">
    <source>
        <dbReference type="SAM" id="MobiDB-lite"/>
    </source>
</evidence>
<organism evidence="6 7">
    <name type="scientific">Actinopolyspora saharensis</name>
    <dbReference type="NCBI Taxonomy" id="995062"/>
    <lineage>
        <taxon>Bacteria</taxon>
        <taxon>Bacillati</taxon>
        <taxon>Actinomycetota</taxon>
        <taxon>Actinomycetes</taxon>
        <taxon>Actinopolysporales</taxon>
        <taxon>Actinopolysporaceae</taxon>
        <taxon>Actinopolyspora</taxon>
    </lineage>
</organism>
<dbReference type="SMART" id="SM00710">
    <property type="entry name" value="PbH1"/>
    <property type="match status" value="13"/>
</dbReference>
<dbReference type="InterPro" id="IPR003959">
    <property type="entry name" value="ATPase_AAA_core"/>
</dbReference>
<dbReference type="Gene3D" id="1.10.8.60">
    <property type="match status" value="1"/>
</dbReference>
<dbReference type="EMBL" id="FNKO01000001">
    <property type="protein sequence ID" value="SDQ17400.1"/>
    <property type="molecule type" value="Genomic_DNA"/>
</dbReference>
<evidence type="ECO:0000256" key="2">
    <source>
        <dbReference type="ARBA" id="ARBA00022741"/>
    </source>
</evidence>
<dbReference type="InterPro" id="IPR003593">
    <property type="entry name" value="AAA+_ATPase"/>
</dbReference>
<dbReference type="InterPro" id="IPR027417">
    <property type="entry name" value="P-loop_NTPase"/>
</dbReference>
<dbReference type="GO" id="GO:0016887">
    <property type="term" value="F:ATP hydrolysis activity"/>
    <property type="evidence" value="ECO:0007669"/>
    <property type="project" value="InterPro"/>
</dbReference>
<evidence type="ECO:0000259" key="5">
    <source>
        <dbReference type="SMART" id="SM00382"/>
    </source>
</evidence>
<dbReference type="SUPFAM" id="SSF52540">
    <property type="entry name" value="P-loop containing nucleoside triphosphate hydrolases"/>
    <property type="match status" value="1"/>
</dbReference>
<feature type="compositionally biased region" description="Polar residues" evidence="4">
    <location>
        <begin position="492"/>
        <end position="501"/>
    </location>
</feature>
<keyword evidence="3" id="KW-0067">ATP-binding</keyword>
<reference evidence="7" key="1">
    <citation type="submission" date="2016-10" db="EMBL/GenBank/DDBJ databases">
        <authorList>
            <person name="Varghese N."/>
            <person name="Submissions S."/>
        </authorList>
    </citation>
    <scope>NUCLEOTIDE SEQUENCE [LARGE SCALE GENOMIC DNA]</scope>
    <source>
        <strain evidence="7">DSM 45459</strain>
    </source>
</reference>
<dbReference type="PANTHER" id="PTHR43392">
    <property type="entry name" value="AAA-TYPE ATPASE FAMILY PROTEIN / ANKYRIN REPEAT FAMILY PROTEIN"/>
    <property type="match status" value="1"/>
</dbReference>
<dbReference type="Pfam" id="PF13229">
    <property type="entry name" value="Beta_helix"/>
    <property type="match status" value="2"/>
</dbReference>
<feature type="domain" description="AAA+ ATPase" evidence="5">
    <location>
        <begin position="565"/>
        <end position="706"/>
    </location>
</feature>